<name>A0ABV1KU36_9BACL</name>
<reference evidence="1 2" key="1">
    <citation type="journal article" date="2023" name="Genome Announc.">
        <title>Pan-Genome Analyses of the Genus Cohnella and Proposal of the Novel Species Cohnella silvisoli sp. nov., Isolated from Forest Soil.</title>
        <authorList>
            <person name="Wang C."/>
            <person name="Mao L."/>
            <person name="Bao G."/>
            <person name="Zhu H."/>
        </authorList>
    </citation>
    <scope>NUCLEOTIDE SEQUENCE [LARGE SCALE GENOMIC DNA]</scope>
    <source>
        <strain evidence="1 2">NL03-T5-1</strain>
    </source>
</reference>
<dbReference type="RefSeq" id="WP_232185774.1">
    <property type="nucleotide sequence ID" value="NZ_JAIOAP010000006.1"/>
</dbReference>
<evidence type="ECO:0000313" key="1">
    <source>
        <dbReference type="EMBL" id="MEQ4483496.1"/>
    </source>
</evidence>
<protein>
    <recommendedName>
        <fullName evidence="3">HEAT repeat domain-containing protein</fullName>
    </recommendedName>
</protein>
<dbReference type="Proteomes" id="UP001493487">
    <property type="component" value="Unassembled WGS sequence"/>
</dbReference>
<gene>
    <name evidence="1" type="ORF">QJS35_13955</name>
</gene>
<evidence type="ECO:0000313" key="2">
    <source>
        <dbReference type="Proteomes" id="UP001493487"/>
    </source>
</evidence>
<dbReference type="EMBL" id="JASKHM010000007">
    <property type="protein sequence ID" value="MEQ4483496.1"/>
    <property type="molecule type" value="Genomic_DNA"/>
</dbReference>
<keyword evidence="2" id="KW-1185">Reference proteome</keyword>
<comment type="caution">
    <text evidence="1">The sequence shown here is derived from an EMBL/GenBank/DDBJ whole genome shotgun (WGS) entry which is preliminary data.</text>
</comment>
<dbReference type="InterPro" id="IPR011989">
    <property type="entry name" value="ARM-like"/>
</dbReference>
<accession>A0ABV1KU36</accession>
<dbReference type="Gene3D" id="1.25.10.10">
    <property type="entry name" value="Leucine-rich Repeat Variant"/>
    <property type="match status" value="1"/>
</dbReference>
<organism evidence="1 2">
    <name type="scientific">Cohnella silvisoli</name>
    <dbReference type="NCBI Taxonomy" id="2873699"/>
    <lineage>
        <taxon>Bacteria</taxon>
        <taxon>Bacillati</taxon>
        <taxon>Bacillota</taxon>
        <taxon>Bacilli</taxon>
        <taxon>Bacillales</taxon>
        <taxon>Paenibacillaceae</taxon>
        <taxon>Cohnella</taxon>
    </lineage>
</organism>
<sequence length="207" mass="23274">MTILTRLATSLNRKDEQPNVELARKVVDEADKEAIQELIDNVAHKDKNIQSDCIKVLYEIGALEPELIAFHAQTFIDLLDHKNNRLVWGAMTALDAIALVNPQVIFSALPTILEVADKGSVITKDHGVNILIKLCSMDSYSEKVFPQLIAQLENCPTNQLPMYAENAMPIINGNNRTVFVETLLSRLIEIEKDSKRKRVEKVIKKLS</sequence>
<dbReference type="InterPro" id="IPR016024">
    <property type="entry name" value="ARM-type_fold"/>
</dbReference>
<dbReference type="SUPFAM" id="SSF48371">
    <property type="entry name" value="ARM repeat"/>
    <property type="match status" value="1"/>
</dbReference>
<proteinExistence type="predicted"/>
<evidence type="ECO:0008006" key="3">
    <source>
        <dbReference type="Google" id="ProtNLM"/>
    </source>
</evidence>